<protein>
    <submittedName>
        <fullName evidence="1">Uncharacterized protein</fullName>
    </submittedName>
</protein>
<keyword evidence="2" id="KW-1185">Reference proteome</keyword>
<accession>A0ABS3KXG5</accession>
<proteinExistence type="predicted"/>
<dbReference type="EMBL" id="JAFNLT010000001">
    <property type="protein sequence ID" value="MBO1225981.1"/>
    <property type="molecule type" value="Genomic_DNA"/>
</dbReference>
<gene>
    <name evidence="1" type="ORF">J3T88_01415</name>
</gene>
<organism evidence="1 2">
    <name type="scientific">Staphylococcus nepalensis</name>
    <dbReference type="NCBI Taxonomy" id="214473"/>
    <lineage>
        <taxon>Bacteria</taxon>
        <taxon>Bacillati</taxon>
        <taxon>Bacillota</taxon>
        <taxon>Bacilli</taxon>
        <taxon>Bacillales</taxon>
        <taxon>Staphylococcaceae</taxon>
        <taxon>Staphylococcus</taxon>
    </lineage>
</organism>
<dbReference type="RefSeq" id="WP_207572671.1">
    <property type="nucleotide sequence ID" value="NZ_JAFNLS010000001.1"/>
</dbReference>
<name>A0ABS3KXG5_9STAP</name>
<dbReference type="Proteomes" id="UP000664081">
    <property type="component" value="Unassembled WGS sequence"/>
</dbReference>
<evidence type="ECO:0000313" key="1">
    <source>
        <dbReference type="EMBL" id="MBO1225981.1"/>
    </source>
</evidence>
<evidence type="ECO:0000313" key="2">
    <source>
        <dbReference type="Proteomes" id="UP000664081"/>
    </source>
</evidence>
<reference evidence="1 2" key="1">
    <citation type="submission" date="2021-03" db="EMBL/GenBank/DDBJ databases">
        <title>Staphylococci and Mammaliicocci in bats.</title>
        <authorList>
            <person name="Fountain K."/>
        </authorList>
    </citation>
    <scope>NUCLEOTIDE SEQUENCE [LARGE SCALE GENOMIC DNA]</scope>
    <source>
        <strain evidence="1 2">18_1_E_SW</strain>
    </source>
</reference>
<sequence length="54" mass="6369">MIMMTSESLTNYFIQQNHTRLLFLAEKDKYQVVKDIICGLQNIFQFNEVTAILN</sequence>
<comment type="caution">
    <text evidence="1">The sequence shown here is derived from an EMBL/GenBank/DDBJ whole genome shotgun (WGS) entry which is preliminary data.</text>
</comment>